<dbReference type="Proteomes" id="UP000653730">
    <property type="component" value="Unassembled WGS sequence"/>
</dbReference>
<reference evidence="1 2" key="1">
    <citation type="submission" date="2020-09" db="EMBL/GenBank/DDBJ databases">
        <title>Sinomicrobium weinanense sp. nov., a halophilic bacteria isolated from saline-alkali soil.</title>
        <authorList>
            <person name="Wu P."/>
            <person name="Ren H."/>
            <person name="Mei Y."/>
            <person name="Liang Y."/>
            <person name="Chen Z."/>
        </authorList>
    </citation>
    <scope>NUCLEOTIDE SEQUENCE [LARGE SCALE GENOMIC DNA]</scope>
    <source>
        <strain evidence="1 2">FJxs</strain>
    </source>
</reference>
<gene>
    <name evidence="1" type="ORF">IBL28_14825</name>
</gene>
<dbReference type="Gene3D" id="1.10.1660.10">
    <property type="match status" value="1"/>
</dbReference>
<name>A0A926JU26_9FLAO</name>
<accession>A0A926JU26</accession>
<evidence type="ECO:0008006" key="3">
    <source>
        <dbReference type="Google" id="ProtNLM"/>
    </source>
</evidence>
<evidence type="ECO:0000313" key="2">
    <source>
        <dbReference type="Proteomes" id="UP000653730"/>
    </source>
</evidence>
<protein>
    <recommendedName>
        <fullName evidence="3">MerR family transcriptional regulator</fullName>
    </recommendedName>
</protein>
<organism evidence="1 2">
    <name type="scientific">Sinomicrobium weinanense</name>
    <dbReference type="NCBI Taxonomy" id="2842200"/>
    <lineage>
        <taxon>Bacteria</taxon>
        <taxon>Pseudomonadati</taxon>
        <taxon>Bacteroidota</taxon>
        <taxon>Flavobacteriia</taxon>
        <taxon>Flavobacteriales</taxon>
        <taxon>Flavobacteriaceae</taxon>
        <taxon>Sinomicrobium</taxon>
    </lineage>
</organism>
<dbReference type="EMBL" id="JACVDC010000052">
    <property type="protein sequence ID" value="MBC9797247.1"/>
    <property type="molecule type" value="Genomic_DNA"/>
</dbReference>
<comment type="caution">
    <text evidence="1">The sequence shown here is derived from an EMBL/GenBank/DDBJ whole genome shotgun (WGS) entry which is preliminary data.</text>
</comment>
<evidence type="ECO:0000313" key="1">
    <source>
        <dbReference type="EMBL" id="MBC9797247.1"/>
    </source>
</evidence>
<dbReference type="Pfam" id="PF13591">
    <property type="entry name" value="MerR_2"/>
    <property type="match status" value="1"/>
</dbReference>
<keyword evidence="2" id="KW-1185">Reference proteome</keyword>
<dbReference type="AlphaFoldDB" id="A0A926JU26"/>
<proteinExistence type="predicted"/>
<dbReference type="RefSeq" id="WP_187966384.1">
    <property type="nucleotide sequence ID" value="NZ_JACVDC010000052.1"/>
</dbReference>
<sequence length="97" mass="11942">MMKNDQLISVKKIMIHHDLDEAFIRNLETYQLVEFVVKDTDRYVYVRQLPRLEQIIRLHYVLEINMEGIDVIRHMIDRMENMHRTIQQLKNRLSLYE</sequence>